<dbReference type="AlphaFoldDB" id="D4S0Y6"/>
<comment type="caution">
    <text evidence="2">The sequence shown here is derived from an EMBL/GenBank/DDBJ whole genome shotgun (WGS) entry which is preliminary data.</text>
</comment>
<sequence length="255" mass="28111">MLNQFSRTQLLLGEDAMKKLADMRVAVFGIGGVGGYVCEALVRSGIGHFDLIDDDKVCLTNINRQIIATRKTIGKYKVDVMKERMLDINPEVEVTVHKCFFLPENADEFPFAEYDYVVDAVDTVTAKIGLVMKCQKEGVPIMSSMGAGNKLDASAFRVADIYKTQMCPLAKVMRRELKKRGVKKLKVVYSEEKPTRPIEDMSISCRTDCICPPGAEHKCTERRDIPGSVAFVPSVAGLIIAGEVIKDLTGVKGAQ</sequence>
<dbReference type="GO" id="GO:0008641">
    <property type="term" value="F:ubiquitin-like modifier activating enzyme activity"/>
    <property type="evidence" value="ECO:0007669"/>
    <property type="project" value="InterPro"/>
</dbReference>
<proteinExistence type="predicted"/>
<dbReference type="PANTHER" id="PTHR43267:SF1">
    <property type="entry name" value="TRNA THREONYLCARBAMOYLADENOSINE DEHYDRATASE"/>
    <property type="match status" value="1"/>
</dbReference>
<dbReference type="HOGENOM" id="CLU_013325_4_1_9"/>
<evidence type="ECO:0000313" key="2">
    <source>
        <dbReference type="EMBL" id="EFF68092.1"/>
    </source>
</evidence>
<dbReference type="SUPFAM" id="SSF69572">
    <property type="entry name" value="Activating enzymes of the ubiquitin-like proteins"/>
    <property type="match status" value="1"/>
</dbReference>
<evidence type="ECO:0000259" key="1">
    <source>
        <dbReference type="Pfam" id="PF00899"/>
    </source>
</evidence>
<dbReference type="PANTHER" id="PTHR43267">
    <property type="entry name" value="TRNA THREONYLCARBAMOYLADENOSINE DEHYDRATASE"/>
    <property type="match status" value="1"/>
</dbReference>
<dbReference type="STRING" id="45851.BHV86_05575"/>
<dbReference type="Pfam" id="PF00899">
    <property type="entry name" value="ThiF"/>
    <property type="match status" value="1"/>
</dbReference>
<dbReference type="GeneID" id="98917376"/>
<dbReference type="InterPro" id="IPR045886">
    <property type="entry name" value="ThiF/MoeB/HesA"/>
</dbReference>
<organism evidence="2 3">
    <name type="scientific">Eshraghiella crossota DSM 2876</name>
    <dbReference type="NCBI Taxonomy" id="511680"/>
    <lineage>
        <taxon>Bacteria</taxon>
        <taxon>Bacillati</taxon>
        <taxon>Bacillota</taxon>
        <taxon>Clostridia</taxon>
        <taxon>Lachnospirales</taxon>
        <taxon>Lachnospiraceae</taxon>
        <taxon>Eshraghiella</taxon>
    </lineage>
</organism>
<dbReference type="EMBL" id="ABWN01000031">
    <property type="protein sequence ID" value="EFF68092.1"/>
    <property type="molecule type" value="Genomic_DNA"/>
</dbReference>
<keyword evidence="3" id="KW-1185">Reference proteome</keyword>
<reference evidence="2 3" key="1">
    <citation type="submission" date="2010-02" db="EMBL/GenBank/DDBJ databases">
        <authorList>
            <person name="Weinstock G."/>
            <person name="Sodergren E."/>
            <person name="Clifton S."/>
            <person name="Fulton L."/>
            <person name="Fulton B."/>
            <person name="Courtney L."/>
            <person name="Fronick C."/>
            <person name="Harrison M."/>
            <person name="Strong C."/>
            <person name="Farmer C."/>
            <person name="Delahaunty K."/>
            <person name="Markovic C."/>
            <person name="Hall O."/>
            <person name="Minx P."/>
            <person name="Tomlinson C."/>
            <person name="Mitreva M."/>
            <person name="Nelson J."/>
            <person name="Hou S."/>
            <person name="Wollam A."/>
            <person name="Pepin K.H."/>
            <person name="Johnson M."/>
            <person name="Bhonagiri V."/>
            <person name="Zhang X."/>
            <person name="Suruliraj S."/>
            <person name="Warren W."/>
            <person name="Chinwalla A."/>
            <person name="Mardis E.R."/>
            <person name="Wilson R.K."/>
        </authorList>
    </citation>
    <scope>NUCLEOTIDE SEQUENCE [LARGE SCALE GENOMIC DNA]</scope>
    <source>
        <strain evidence="2 3">DSM 2876</strain>
    </source>
</reference>
<dbReference type="RefSeq" id="WP_005603542.1">
    <property type="nucleotide sequence ID" value="NZ_GG663524.1"/>
</dbReference>
<dbReference type="GO" id="GO:0061503">
    <property type="term" value="F:tRNA threonylcarbamoyladenosine dehydratase"/>
    <property type="evidence" value="ECO:0007669"/>
    <property type="project" value="TreeGrafter"/>
</dbReference>
<dbReference type="CDD" id="cd00755">
    <property type="entry name" value="YgdL_like"/>
    <property type="match status" value="1"/>
</dbReference>
<dbReference type="InterPro" id="IPR035985">
    <property type="entry name" value="Ubiquitin-activating_enz"/>
</dbReference>
<feature type="domain" description="THIF-type NAD/FAD binding fold" evidence="1">
    <location>
        <begin position="10"/>
        <end position="251"/>
    </location>
</feature>
<dbReference type="InterPro" id="IPR000594">
    <property type="entry name" value="ThiF_NAD_FAD-bd"/>
</dbReference>
<dbReference type="GO" id="GO:0061504">
    <property type="term" value="P:cyclic threonylcarbamoyladenosine biosynthetic process"/>
    <property type="evidence" value="ECO:0007669"/>
    <property type="project" value="TreeGrafter"/>
</dbReference>
<name>D4S0Y6_9FIRM</name>
<dbReference type="FunFam" id="3.40.50.720:FF:000141">
    <property type="entry name" value="tRNA threonylcarbamoyladenosine dehydratase"/>
    <property type="match status" value="1"/>
</dbReference>
<dbReference type="Proteomes" id="UP000006238">
    <property type="component" value="Unassembled WGS sequence"/>
</dbReference>
<protein>
    <submittedName>
        <fullName evidence="2">ThiF family protein</fullName>
    </submittedName>
</protein>
<dbReference type="eggNOG" id="COG1179">
    <property type="taxonomic scope" value="Bacteria"/>
</dbReference>
<accession>D4S0Y6</accession>
<gene>
    <name evidence="2" type="ORF">BUTYVIB_01756</name>
</gene>
<dbReference type="Gene3D" id="3.40.50.720">
    <property type="entry name" value="NAD(P)-binding Rossmann-like Domain"/>
    <property type="match status" value="1"/>
</dbReference>
<evidence type="ECO:0000313" key="3">
    <source>
        <dbReference type="Proteomes" id="UP000006238"/>
    </source>
</evidence>